<dbReference type="EC" id="2.4.1.21" evidence="2"/>
<evidence type="ECO:0000256" key="1">
    <source>
        <dbReference type="ARBA" id="ARBA00001478"/>
    </source>
</evidence>
<evidence type="ECO:0000259" key="5">
    <source>
        <dbReference type="Pfam" id="PF08323"/>
    </source>
</evidence>
<sequence>MAKPIIGQIEDILAPHPKYQHNKLKILIVGAEVSPFATVGGYARVLGYLSIALKKLGHDVRLFM</sequence>
<keyword evidence="4" id="KW-0808">Transferase</keyword>
<comment type="catalytic activity">
    <reaction evidence="1">
        <text>[(1-&gt;4)-alpha-D-glucosyl](n) + ADP-alpha-D-glucose = [(1-&gt;4)-alpha-D-glucosyl](n+1) + ADP + H(+)</text>
        <dbReference type="Rhea" id="RHEA:18189"/>
        <dbReference type="Rhea" id="RHEA-COMP:9584"/>
        <dbReference type="Rhea" id="RHEA-COMP:9587"/>
        <dbReference type="ChEBI" id="CHEBI:15378"/>
        <dbReference type="ChEBI" id="CHEBI:15444"/>
        <dbReference type="ChEBI" id="CHEBI:57498"/>
        <dbReference type="ChEBI" id="CHEBI:456216"/>
        <dbReference type="EC" id="2.4.1.21"/>
    </reaction>
</comment>
<dbReference type="Proteomes" id="UP000701698">
    <property type="component" value="Unassembled WGS sequence"/>
</dbReference>
<feature type="non-terminal residue" evidence="6">
    <location>
        <position position="64"/>
    </location>
</feature>
<name>A0A955LHA2_UNCKA</name>
<gene>
    <name evidence="6" type="ORF">KC571_03115</name>
</gene>
<proteinExistence type="predicted"/>
<comment type="caution">
    <text evidence="6">The sequence shown here is derived from an EMBL/GenBank/DDBJ whole genome shotgun (WGS) entry which is preliminary data.</text>
</comment>
<evidence type="ECO:0000313" key="6">
    <source>
        <dbReference type="EMBL" id="MCA9390374.1"/>
    </source>
</evidence>
<keyword evidence="3" id="KW-0328">Glycosyltransferase</keyword>
<dbReference type="EMBL" id="JAGQKX010000078">
    <property type="protein sequence ID" value="MCA9390374.1"/>
    <property type="molecule type" value="Genomic_DNA"/>
</dbReference>
<evidence type="ECO:0000256" key="2">
    <source>
        <dbReference type="ARBA" id="ARBA00012588"/>
    </source>
</evidence>
<protein>
    <recommendedName>
        <fullName evidence="2">starch synthase</fullName>
        <ecNumber evidence="2">2.4.1.21</ecNumber>
    </recommendedName>
</protein>
<reference evidence="6" key="1">
    <citation type="submission" date="2020-04" db="EMBL/GenBank/DDBJ databases">
        <authorList>
            <person name="Zhang T."/>
        </authorList>
    </citation>
    <scope>NUCLEOTIDE SEQUENCE</scope>
    <source>
        <strain evidence="6">HKST-UBA01</strain>
    </source>
</reference>
<evidence type="ECO:0000313" key="7">
    <source>
        <dbReference type="Proteomes" id="UP000701698"/>
    </source>
</evidence>
<dbReference type="SUPFAM" id="SSF53756">
    <property type="entry name" value="UDP-Glycosyltransferase/glycogen phosphorylase"/>
    <property type="match status" value="1"/>
</dbReference>
<evidence type="ECO:0000256" key="4">
    <source>
        <dbReference type="ARBA" id="ARBA00022679"/>
    </source>
</evidence>
<dbReference type="InterPro" id="IPR013534">
    <property type="entry name" value="Starch_synth_cat_dom"/>
</dbReference>
<organism evidence="6 7">
    <name type="scientific">candidate division WWE3 bacterium</name>
    <dbReference type="NCBI Taxonomy" id="2053526"/>
    <lineage>
        <taxon>Bacteria</taxon>
        <taxon>Katanobacteria</taxon>
    </lineage>
</organism>
<reference evidence="6" key="2">
    <citation type="journal article" date="2021" name="Microbiome">
        <title>Successional dynamics and alternative stable states in a saline activated sludge microbial community over 9 years.</title>
        <authorList>
            <person name="Wang Y."/>
            <person name="Ye J."/>
            <person name="Ju F."/>
            <person name="Liu L."/>
            <person name="Boyd J.A."/>
            <person name="Deng Y."/>
            <person name="Parks D.H."/>
            <person name="Jiang X."/>
            <person name="Yin X."/>
            <person name="Woodcroft B.J."/>
            <person name="Tyson G.W."/>
            <person name="Hugenholtz P."/>
            <person name="Polz M.F."/>
            <person name="Zhang T."/>
        </authorList>
    </citation>
    <scope>NUCLEOTIDE SEQUENCE</scope>
    <source>
        <strain evidence="6">HKST-UBA01</strain>
    </source>
</reference>
<accession>A0A955LHA2</accession>
<feature type="domain" description="Starch synthase catalytic" evidence="5">
    <location>
        <begin position="25"/>
        <end position="64"/>
    </location>
</feature>
<dbReference type="Gene3D" id="3.40.50.2000">
    <property type="entry name" value="Glycogen Phosphorylase B"/>
    <property type="match status" value="1"/>
</dbReference>
<dbReference type="GO" id="GO:0009011">
    <property type="term" value="F:alpha-1,4-glucan glucosyltransferase (ADP-glucose donor) activity"/>
    <property type="evidence" value="ECO:0007669"/>
    <property type="project" value="UniProtKB-EC"/>
</dbReference>
<dbReference type="AlphaFoldDB" id="A0A955LHA2"/>
<evidence type="ECO:0000256" key="3">
    <source>
        <dbReference type="ARBA" id="ARBA00022676"/>
    </source>
</evidence>
<dbReference type="Pfam" id="PF08323">
    <property type="entry name" value="Glyco_transf_5"/>
    <property type="match status" value="1"/>
</dbReference>